<reference evidence="2" key="1">
    <citation type="journal article" date="2019" name="Int. J. Syst. Evol. Microbiol.">
        <title>The Global Catalogue of Microorganisms (GCM) 10K type strain sequencing project: providing services to taxonomists for standard genome sequencing and annotation.</title>
        <authorList>
            <consortium name="The Broad Institute Genomics Platform"/>
            <consortium name="The Broad Institute Genome Sequencing Center for Infectious Disease"/>
            <person name="Wu L."/>
            <person name="Ma J."/>
        </authorList>
    </citation>
    <scope>NUCLEOTIDE SEQUENCE [LARGE SCALE GENOMIC DNA]</scope>
    <source>
        <strain evidence="2">CCUG 66188</strain>
    </source>
</reference>
<evidence type="ECO:0000313" key="2">
    <source>
        <dbReference type="Proteomes" id="UP001596023"/>
    </source>
</evidence>
<dbReference type="Proteomes" id="UP001596023">
    <property type="component" value="Unassembled WGS sequence"/>
</dbReference>
<comment type="caution">
    <text evidence="1">The sequence shown here is derived from an EMBL/GenBank/DDBJ whole genome shotgun (WGS) entry which is preliminary data.</text>
</comment>
<feature type="non-terminal residue" evidence="1">
    <location>
        <position position="1"/>
    </location>
</feature>
<dbReference type="EMBL" id="JBHSGN010000169">
    <property type="protein sequence ID" value="MFC4677075.1"/>
    <property type="molecule type" value="Genomic_DNA"/>
</dbReference>
<keyword evidence="2" id="KW-1185">Reference proteome</keyword>
<gene>
    <name evidence="1" type="ORF">ACFO6W_25670</name>
</gene>
<accession>A0ABV9L3Y7</accession>
<proteinExistence type="predicted"/>
<organism evidence="1 2">
    <name type="scientific">Dysgonomonas termitidis</name>
    <dbReference type="NCBI Taxonomy" id="1516126"/>
    <lineage>
        <taxon>Bacteria</taxon>
        <taxon>Pseudomonadati</taxon>
        <taxon>Bacteroidota</taxon>
        <taxon>Bacteroidia</taxon>
        <taxon>Bacteroidales</taxon>
        <taxon>Dysgonomonadaceae</taxon>
        <taxon>Dysgonomonas</taxon>
    </lineage>
</organism>
<sequence>FSGVNLDLARGGNAHWIFHMSSTTPPIQSGKISFWTNWKKSGSLRLFFDGEYIGTFTQYFENGFPSCGQEGTLTVEYKPGTYKYVAVSGSKRYEGMVTITAGQCSLYCLKK</sequence>
<dbReference type="RefSeq" id="WP_380001906.1">
    <property type="nucleotide sequence ID" value="NZ_JBHSGN010000169.1"/>
</dbReference>
<name>A0ABV9L3Y7_9BACT</name>
<evidence type="ECO:0000313" key="1">
    <source>
        <dbReference type="EMBL" id="MFC4677075.1"/>
    </source>
</evidence>
<protein>
    <submittedName>
        <fullName evidence="1">Uncharacterized protein</fullName>
    </submittedName>
</protein>